<accession>A0A6J5CKE0</accession>
<evidence type="ECO:0000256" key="1">
    <source>
        <dbReference type="SAM" id="MobiDB-lite"/>
    </source>
</evidence>
<dbReference type="Proteomes" id="UP000494249">
    <property type="component" value="Unassembled WGS sequence"/>
</dbReference>
<feature type="region of interest" description="Disordered" evidence="1">
    <location>
        <begin position="234"/>
        <end position="273"/>
    </location>
</feature>
<gene>
    <name evidence="2" type="ORF">LMG22037_06166</name>
</gene>
<evidence type="ECO:0000313" key="3">
    <source>
        <dbReference type="Proteomes" id="UP000494249"/>
    </source>
</evidence>
<evidence type="ECO:0000313" key="2">
    <source>
        <dbReference type="EMBL" id="CAB3737637.1"/>
    </source>
</evidence>
<name>A0A6J5CKE0_9BURK</name>
<dbReference type="EMBL" id="CADIKB010000056">
    <property type="protein sequence ID" value="CAB3737637.1"/>
    <property type="molecule type" value="Genomic_DNA"/>
</dbReference>
<feature type="region of interest" description="Disordered" evidence="1">
    <location>
        <begin position="63"/>
        <end position="107"/>
    </location>
</feature>
<organism evidence="2 3">
    <name type="scientific">Paraburkholderia phenoliruptrix</name>
    <dbReference type="NCBI Taxonomy" id="252970"/>
    <lineage>
        <taxon>Bacteria</taxon>
        <taxon>Pseudomonadati</taxon>
        <taxon>Pseudomonadota</taxon>
        <taxon>Betaproteobacteria</taxon>
        <taxon>Burkholderiales</taxon>
        <taxon>Burkholderiaceae</taxon>
        <taxon>Paraburkholderia</taxon>
    </lineage>
</organism>
<feature type="compositionally biased region" description="Low complexity" evidence="1">
    <location>
        <begin position="255"/>
        <end position="269"/>
    </location>
</feature>
<dbReference type="AlphaFoldDB" id="A0A6J5CKE0"/>
<protein>
    <submittedName>
        <fullName evidence="2">Uncharacterized protein</fullName>
    </submittedName>
</protein>
<proteinExistence type="predicted"/>
<reference evidence="2 3" key="1">
    <citation type="submission" date="2020-04" db="EMBL/GenBank/DDBJ databases">
        <authorList>
            <person name="De Canck E."/>
        </authorList>
    </citation>
    <scope>NUCLEOTIDE SEQUENCE [LARGE SCALE GENOMIC DNA]</scope>
    <source>
        <strain evidence="2 3">LMG 22037</strain>
    </source>
</reference>
<sequence>MTRSRWRLRPASRNTTWCASKWTHNVFSAGTHQGDPQGKGARWFPVTLSADWSRCPEFRPILVEGRPSAGDPGEAHPPSGRANAHPAPSSSSAAQRAESAPNVSGETVMRETLLPVDLLGKLTDDAVVDPTSAVHSDLDCWTAQRVDLGHLNGLRDQWWPCHIVVCHAIRMCRSTSDSLCVPMPARHDSLFTPPWPPVFRMPLRMDLVVNPARSAFPKARSAFLCATRTPTARESDLDVKQPGGRTRNLAAGHPAASRNGAASRAGSTAHHAAQRLPGRCVSTAFHPIRAEGAGWGFLGLPFTAKVHGLPPHSFHTVHGSAHIFLSHISVA</sequence>
<feature type="compositionally biased region" description="Low complexity" evidence="1">
    <location>
        <begin position="82"/>
        <end position="101"/>
    </location>
</feature>